<dbReference type="InterPro" id="IPR003961">
    <property type="entry name" value="FN3_dom"/>
</dbReference>
<evidence type="ECO:0000256" key="1">
    <source>
        <dbReference type="ARBA" id="ARBA00023295"/>
    </source>
</evidence>
<dbReference type="InterPro" id="IPR050713">
    <property type="entry name" value="RTP_Phos/Ushers"/>
</dbReference>
<keyword evidence="1" id="KW-0378">Hydrolase</keyword>
<proteinExistence type="predicted"/>
<dbReference type="PROSITE" id="PS51257">
    <property type="entry name" value="PROKAR_LIPOPROTEIN"/>
    <property type="match status" value="1"/>
</dbReference>
<dbReference type="PANTHER" id="PTHR46957:SF3">
    <property type="entry name" value="CYTOKINE RECEPTOR"/>
    <property type="match status" value="1"/>
</dbReference>
<dbReference type="PANTHER" id="PTHR46957">
    <property type="entry name" value="CYTOKINE RECEPTOR"/>
    <property type="match status" value="1"/>
</dbReference>
<dbReference type="GO" id="GO:0000272">
    <property type="term" value="P:polysaccharide catabolic process"/>
    <property type="evidence" value="ECO:0007669"/>
    <property type="project" value="UniProtKB-KW"/>
</dbReference>
<evidence type="ECO:0000259" key="5">
    <source>
        <dbReference type="PROSITE" id="PS50853"/>
    </source>
</evidence>
<dbReference type="AlphaFoldDB" id="A0AAU1UJ48"/>
<feature type="region of interest" description="Disordered" evidence="3">
    <location>
        <begin position="206"/>
        <end position="239"/>
    </location>
</feature>
<feature type="domain" description="Fibronectin type-III" evidence="5">
    <location>
        <begin position="232"/>
        <end position="328"/>
    </location>
</feature>
<keyword evidence="1" id="KW-0326">Glycosidase</keyword>
<feature type="domain" description="Fibronectin type-III" evidence="5">
    <location>
        <begin position="137"/>
        <end position="224"/>
    </location>
</feature>
<keyword evidence="4" id="KW-0732">Signal</keyword>
<dbReference type="SUPFAM" id="SSF49265">
    <property type="entry name" value="Fibronectin type III"/>
    <property type="match status" value="2"/>
</dbReference>
<dbReference type="SMART" id="SM00060">
    <property type="entry name" value="FN3"/>
    <property type="match status" value="3"/>
</dbReference>
<evidence type="ECO:0000256" key="2">
    <source>
        <dbReference type="ARBA" id="ARBA00023326"/>
    </source>
</evidence>
<feature type="signal peptide" evidence="4">
    <location>
        <begin position="1"/>
        <end position="27"/>
    </location>
</feature>
<dbReference type="EMBL" id="CP108195">
    <property type="protein sequence ID" value="WTS16837.1"/>
    <property type="molecule type" value="Genomic_DNA"/>
</dbReference>
<dbReference type="InterPro" id="IPR036116">
    <property type="entry name" value="FN3_sf"/>
</dbReference>
<feature type="chain" id="PRO_5043793529" evidence="4">
    <location>
        <begin position="28"/>
        <end position="328"/>
    </location>
</feature>
<sequence>MRRIPGRAPLAYTTCAAALLFATSCGLLDNDTRQGPSLTAPAGVTAQAGSATSVHVMWSRPEGAAEVTGYTVYRGATKVKEVPGEQHMVDVVGLHPRSAYTFSVRAEDTDGALGPLSPKVAVTTPAAVAEDRSAPTRPGALRGRADGGRAASLSWGASKDDKGVVSYDIYQGASKIHSVGGGETRALITGLRPGTTYSFTVKARDAADNTSPAGPALRLTTAKGSDEGPGTAPTDFRATSRQDGGAYYIDLSWTPPRTGGTVPAYRIYLDGRQATTLVWGDAPPKGTARNSFYVGKEGGVRHRVRIRAQLPDGTWGAYSTERSVATGS</sequence>
<dbReference type="Pfam" id="PF00041">
    <property type="entry name" value="fn3"/>
    <property type="match status" value="2"/>
</dbReference>
<dbReference type="PROSITE" id="PS50853">
    <property type="entry name" value="FN3"/>
    <property type="match status" value="3"/>
</dbReference>
<protein>
    <submittedName>
        <fullName evidence="6">Fibronectin type III domain-containing protein</fullName>
    </submittedName>
</protein>
<reference evidence="6" key="1">
    <citation type="submission" date="2022-10" db="EMBL/GenBank/DDBJ databases">
        <title>The complete genomes of actinobacterial strains from the NBC collection.</title>
        <authorList>
            <person name="Joergensen T.S."/>
            <person name="Alvarez Arevalo M."/>
            <person name="Sterndorff E.B."/>
            <person name="Faurdal D."/>
            <person name="Vuksanovic O."/>
            <person name="Mourched A.-S."/>
            <person name="Charusanti P."/>
            <person name="Shaw S."/>
            <person name="Blin K."/>
            <person name="Weber T."/>
        </authorList>
    </citation>
    <scope>NUCLEOTIDE SEQUENCE</scope>
    <source>
        <strain evidence="6">NBC_00119</strain>
    </source>
</reference>
<feature type="domain" description="Fibronectin type-III" evidence="5">
    <location>
        <begin position="40"/>
        <end position="127"/>
    </location>
</feature>
<evidence type="ECO:0000313" key="6">
    <source>
        <dbReference type="EMBL" id="WTS16837.1"/>
    </source>
</evidence>
<organism evidence="6">
    <name type="scientific">Streptomyces sp. NBC_00119</name>
    <dbReference type="NCBI Taxonomy" id="2975659"/>
    <lineage>
        <taxon>Bacteria</taxon>
        <taxon>Bacillati</taxon>
        <taxon>Actinomycetota</taxon>
        <taxon>Actinomycetes</taxon>
        <taxon>Kitasatosporales</taxon>
        <taxon>Streptomycetaceae</taxon>
        <taxon>Streptomyces</taxon>
    </lineage>
</organism>
<dbReference type="PRINTS" id="PR00014">
    <property type="entry name" value="FNTYPEIII"/>
</dbReference>
<dbReference type="InterPro" id="IPR013783">
    <property type="entry name" value="Ig-like_fold"/>
</dbReference>
<dbReference type="CDD" id="cd00063">
    <property type="entry name" value="FN3"/>
    <property type="match status" value="3"/>
</dbReference>
<dbReference type="Gene3D" id="2.60.40.10">
    <property type="entry name" value="Immunoglobulins"/>
    <property type="match status" value="3"/>
</dbReference>
<dbReference type="GO" id="GO:0016798">
    <property type="term" value="F:hydrolase activity, acting on glycosyl bonds"/>
    <property type="evidence" value="ECO:0007669"/>
    <property type="project" value="UniProtKB-KW"/>
</dbReference>
<feature type="region of interest" description="Disordered" evidence="3">
    <location>
        <begin position="127"/>
        <end position="147"/>
    </location>
</feature>
<keyword evidence="2" id="KW-0119">Carbohydrate metabolism</keyword>
<dbReference type="GO" id="GO:0016020">
    <property type="term" value="C:membrane"/>
    <property type="evidence" value="ECO:0007669"/>
    <property type="project" value="UniProtKB-SubCell"/>
</dbReference>
<keyword evidence="2" id="KW-0624">Polysaccharide degradation</keyword>
<evidence type="ECO:0000256" key="3">
    <source>
        <dbReference type="SAM" id="MobiDB-lite"/>
    </source>
</evidence>
<name>A0AAU1UJ48_9ACTN</name>
<accession>A0AAU1UJ48</accession>
<evidence type="ECO:0000256" key="4">
    <source>
        <dbReference type="SAM" id="SignalP"/>
    </source>
</evidence>
<gene>
    <name evidence="6" type="ORF">OHU69_40745</name>
</gene>